<organism evidence="1 2">
    <name type="scientific">Aspergillus piperis CBS 112811</name>
    <dbReference type="NCBI Taxonomy" id="1448313"/>
    <lineage>
        <taxon>Eukaryota</taxon>
        <taxon>Fungi</taxon>
        <taxon>Dikarya</taxon>
        <taxon>Ascomycota</taxon>
        <taxon>Pezizomycotina</taxon>
        <taxon>Eurotiomycetes</taxon>
        <taxon>Eurotiomycetidae</taxon>
        <taxon>Eurotiales</taxon>
        <taxon>Aspergillaceae</taxon>
        <taxon>Aspergillus</taxon>
        <taxon>Aspergillus subgen. Circumdati</taxon>
    </lineage>
</organism>
<evidence type="ECO:0000313" key="2">
    <source>
        <dbReference type="Proteomes" id="UP000249526"/>
    </source>
</evidence>
<reference evidence="1 2" key="1">
    <citation type="submission" date="2018-02" db="EMBL/GenBank/DDBJ databases">
        <title>The genomes of Aspergillus section Nigri reveals drivers in fungal speciation.</title>
        <authorList>
            <consortium name="DOE Joint Genome Institute"/>
            <person name="Vesth T.C."/>
            <person name="Nybo J."/>
            <person name="Theobald S."/>
            <person name="Brandl J."/>
            <person name="Frisvad J.C."/>
            <person name="Nielsen K.F."/>
            <person name="Lyhne E.K."/>
            <person name="Kogle M.E."/>
            <person name="Kuo A."/>
            <person name="Riley R."/>
            <person name="Clum A."/>
            <person name="Nolan M."/>
            <person name="Lipzen A."/>
            <person name="Salamov A."/>
            <person name="Henrissat B."/>
            <person name="Wiebenga A."/>
            <person name="De vries R.P."/>
            <person name="Grigoriev I.V."/>
            <person name="Mortensen U.H."/>
            <person name="Andersen M.R."/>
            <person name="Baker S.E."/>
        </authorList>
    </citation>
    <scope>NUCLEOTIDE SEQUENCE [LARGE SCALE GENOMIC DNA]</scope>
    <source>
        <strain evidence="1 2">CBS 112811</strain>
    </source>
</reference>
<dbReference type="GeneID" id="37157831"/>
<evidence type="ECO:0000313" key="1">
    <source>
        <dbReference type="EMBL" id="RAH61212.1"/>
    </source>
</evidence>
<sequence length="67" mass="7789">MINRENKIKTGWKEHRQESCGPCFAGHCCLPHDPQRLPVTYQRLLEVDSISTVDTNNAVLYKRGRYN</sequence>
<accession>A0A8G1RA10</accession>
<dbReference type="Proteomes" id="UP000249526">
    <property type="component" value="Unassembled WGS sequence"/>
</dbReference>
<proteinExistence type="predicted"/>
<dbReference type="EMBL" id="KZ825056">
    <property type="protein sequence ID" value="RAH61212.1"/>
    <property type="molecule type" value="Genomic_DNA"/>
</dbReference>
<gene>
    <name evidence="1" type="ORF">BO85DRAFT_190396</name>
</gene>
<dbReference type="RefSeq" id="XP_025519134.1">
    <property type="nucleotide sequence ID" value="XM_025654429.1"/>
</dbReference>
<protein>
    <submittedName>
        <fullName evidence="1">Uncharacterized protein</fullName>
    </submittedName>
</protein>
<name>A0A8G1RA10_9EURO</name>
<keyword evidence="2" id="KW-1185">Reference proteome</keyword>
<dbReference type="AlphaFoldDB" id="A0A8G1RA10"/>